<name>A0ABR2GR00_9EUKA</name>
<organism evidence="3 4">
    <name type="scientific">Tritrichomonas musculus</name>
    <dbReference type="NCBI Taxonomy" id="1915356"/>
    <lineage>
        <taxon>Eukaryota</taxon>
        <taxon>Metamonada</taxon>
        <taxon>Parabasalia</taxon>
        <taxon>Tritrichomonadida</taxon>
        <taxon>Tritrichomonadidae</taxon>
        <taxon>Tritrichomonas</taxon>
    </lineage>
</organism>
<proteinExistence type="predicted"/>
<protein>
    <recommendedName>
        <fullName evidence="2">Protein kinase domain-containing protein</fullName>
    </recommendedName>
</protein>
<dbReference type="InterPro" id="IPR017441">
    <property type="entry name" value="Protein_kinase_ATP_BS"/>
</dbReference>
<dbReference type="InterPro" id="IPR000719">
    <property type="entry name" value="Prot_kinase_dom"/>
</dbReference>
<gene>
    <name evidence="3" type="ORF">M9Y10_042385</name>
</gene>
<dbReference type="PROSITE" id="PS50011">
    <property type="entry name" value="PROTEIN_KINASE_DOM"/>
    <property type="match status" value="1"/>
</dbReference>
<dbReference type="EMBL" id="JAPFFF010000078">
    <property type="protein sequence ID" value="KAK8835670.1"/>
    <property type="molecule type" value="Genomic_DNA"/>
</dbReference>
<sequence>MDFADAFFDPKDFEVTNVCLGKGAYGQVFIAMKKGKKYAIKIIDTTKGFNWHDQMLFVRESQILSKLNHPFIVKFYGINLTSFDNDSVLLPSIVTEFLPNGSLRSVLDKEEKSIADPAWTPSKKYISLLGPDNILLDADFWPHICDFGLSKCFAKALSNSMQLTMTGKVGTPVYMAPELLSEDYDDQGHFSPSIDVYSFGIIAYEIVTGVEPYSELGKISFYKLISKVISGYRPVIPEKTPQQMKDLITKCLSNNPKARPSFEDIFSELSDNFENFSEDVDEDEVRNFLEKIKTLENDQGNKKKPQRKGDFDDAESYFDIINSFAENVESLDEIDFSGILKMIQFYGTILHKLCKLGNLDLVEHIISLNKMDIHLKDVYKLGFI</sequence>
<evidence type="ECO:0000259" key="2">
    <source>
        <dbReference type="PROSITE" id="PS50011"/>
    </source>
</evidence>
<dbReference type="SUPFAM" id="SSF56112">
    <property type="entry name" value="Protein kinase-like (PK-like)"/>
    <property type="match status" value="1"/>
</dbReference>
<keyword evidence="1" id="KW-0067">ATP-binding</keyword>
<dbReference type="Proteomes" id="UP001470230">
    <property type="component" value="Unassembled WGS sequence"/>
</dbReference>
<evidence type="ECO:0000313" key="4">
    <source>
        <dbReference type="Proteomes" id="UP001470230"/>
    </source>
</evidence>
<keyword evidence="1" id="KW-0547">Nucleotide-binding</keyword>
<comment type="caution">
    <text evidence="3">The sequence shown here is derived from an EMBL/GenBank/DDBJ whole genome shotgun (WGS) entry which is preliminary data.</text>
</comment>
<dbReference type="Pfam" id="PF07714">
    <property type="entry name" value="PK_Tyr_Ser-Thr"/>
    <property type="match status" value="1"/>
</dbReference>
<evidence type="ECO:0000313" key="3">
    <source>
        <dbReference type="EMBL" id="KAK8835670.1"/>
    </source>
</evidence>
<dbReference type="InterPro" id="IPR001245">
    <property type="entry name" value="Ser-Thr/Tyr_kinase_cat_dom"/>
</dbReference>
<evidence type="ECO:0000256" key="1">
    <source>
        <dbReference type="PROSITE-ProRule" id="PRU10141"/>
    </source>
</evidence>
<dbReference type="PANTHER" id="PTHR44329:SF214">
    <property type="entry name" value="PROTEIN KINASE DOMAIN-CONTAINING PROTEIN"/>
    <property type="match status" value="1"/>
</dbReference>
<keyword evidence="4" id="KW-1185">Reference proteome</keyword>
<dbReference type="InterPro" id="IPR051681">
    <property type="entry name" value="Ser/Thr_Kinases-Pseudokinases"/>
</dbReference>
<reference evidence="3 4" key="1">
    <citation type="submission" date="2024-04" db="EMBL/GenBank/DDBJ databases">
        <title>Tritrichomonas musculus Genome.</title>
        <authorList>
            <person name="Alves-Ferreira E."/>
            <person name="Grigg M."/>
            <person name="Lorenzi H."/>
            <person name="Galac M."/>
        </authorList>
    </citation>
    <scope>NUCLEOTIDE SEQUENCE [LARGE SCALE GENOMIC DNA]</scope>
    <source>
        <strain evidence="3 4">EAF2021</strain>
    </source>
</reference>
<dbReference type="Gene3D" id="1.10.510.10">
    <property type="entry name" value="Transferase(Phosphotransferase) domain 1"/>
    <property type="match status" value="2"/>
</dbReference>
<dbReference type="InterPro" id="IPR011009">
    <property type="entry name" value="Kinase-like_dom_sf"/>
</dbReference>
<feature type="domain" description="Protein kinase" evidence="2">
    <location>
        <begin position="14"/>
        <end position="273"/>
    </location>
</feature>
<dbReference type="PANTHER" id="PTHR44329">
    <property type="entry name" value="SERINE/THREONINE-PROTEIN KINASE TNNI3K-RELATED"/>
    <property type="match status" value="1"/>
</dbReference>
<feature type="binding site" evidence="1">
    <location>
        <position position="41"/>
    </location>
    <ligand>
        <name>ATP</name>
        <dbReference type="ChEBI" id="CHEBI:30616"/>
    </ligand>
</feature>
<dbReference type="PROSITE" id="PS00107">
    <property type="entry name" value="PROTEIN_KINASE_ATP"/>
    <property type="match status" value="1"/>
</dbReference>
<accession>A0ABR2GR00</accession>